<dbReference type="OrthoDB" id="9801954at2"/>
<feature type="domain" description="Glycosyltransferase 2-like" evidence="1">
    <location>
        <begin position="11"/>
        <end position="133"/>
    </location>
</feature>
<sequence length="308" mass="35309">MKQKIAIGLGTKDRPEMLKRSLRSLVDLITPEGTELLLLVCENGNSSDALGIVENIKTRLNLNVIFFYEKKAGIVFMRNAILEKALSEQASYLAFFDDDEEVTPHWLLNLNKARVDYNAEVVQGHLIQNFEVEVDSLVQDYFPGSFDNQTGEYLEVAYTNNVLIDLEPIKRHNLRFNAKFNLTGGSDSLFFIELRRIGAKVVFCKEAVVAETIPASRSNIDWLLQRSYRNGYTKFMIESELRGTWRSFLFGLGFVYNVVKTSLFSPFTRNRKLNEKEFLRLKKINRAKGIIHAMIGIPFSEYETTHGN</sequence>
<dbReference type="Proteomes" id="UP000198393">
    <property type="component" value="Unassembled WGS sequence"/>
</dbReference>
<protein>
    <submittedName>
        <fullName evidence="2">Glycosyltransferase, GT2 family</fullName>
    </submittedName>
</protein>
<evidence type="ECO:0000259" key="1">
    <source>
        <dbReference type="Pfam" id="PF00535"/>
    </source>
</evidence>
<dbReference type="InterPro" id="IPR001173">
    <property type="entry name" value="Glyco_trans_2-like"/>
</dbReference>
<dbReference type="Pfam" id="PF00535">
    <property type="entry name" value="Glycos_transf_2"/>
    <property type="match status" value="1"/>
</dbReference>
<dbReference type="Gene3D" id="3.90.550.10">
    <property type="entry name" value="Spore Coat Polysaccharide Biosynthesis Protein SpsA, Chain A"/>
    <property type="match status" value="1"/>
</dbReference>
<proteinExistence type="predicted"/>
<dbReference type="GO" id="GO:0016740">
    <property type="term" value="F:transferase activity"/>
    <property type="evidence" value="ECO:0007669"/>
    <property type="project" value="UniProtKB-KW"/>
</dbReference>
<evidence type="ECO:0000313" key="3">
    <source>
        <dbReference type="Proteomes" id="UP000198393"/>
    </source>
</evidence>
<reference evidence="2 3" key="1">
    <citation type="submission" date="2017-06" db="EMBL/GenBank/DDBJ databases">
        <authorList>
            <person name="Kim H.J."/>
            <person name="Triplett B.A."/>
        </authorList>
    </citation>
    <scope>NUCLEOTIDE SEQUENCE [LARGE SCALE GENOMIC DNA]</scope>
    <source>
        <strain evidence="2 3">DSM 19307</strain>
    </source>
</reference>
<evidence type="ECO:0000313" key="2">
    <source>
        <dbReference type="EMBL" id="SNS59242.1"/>
    </source>
</evidence>
<dbReference type="AlphaFoldDB" id="A0A239FSN4"/>
<keyword evidence="2" id="KW-0808">Transferase</keyword>
<dbReference type="CDD" id="cd00761">
    <property type="entry name" value="Glyco_tranf_GTA_type"/>
    <property type="match status" value="1"/>
</dbReference>
<gene>
    <name evidence="2" type="ORF">SAMN05421640_0793</name>
</gene>
<dbReference type="RefSeq" id="WP_089355537.1">
    <property type="nucleotide sequence ID" value="NZ_FZPD01000001.1"/>
</dbReference>
<organism evidence="2 3">
    <name type="scientific">Ekhidna lutea</name>
    <dbReference type="NCBI Taxonomy" id="447679"/>
    <lineage>
        <taxon>Bacteria</taxon>
        <taxon>Pseudomonadati</taxon>
        <taxon>Bacteroidota</taxon>
        <taxon>Cytophagia</taxon>
        <taxon>Cytophagales</taxon>
        <taxon>Reichenbachiellaceae</taxon>
        <taxon>Ekhidna</taxon>
    </lineage>
</organism>
<dbReference type="SUPFAM" id="SSF53448">
    <property type="entry name" value="Nucleotide-diphospho-sugar transferases"/>
    <property type="match status" value="1"/>
</dbReference>
<accession>A0A239FSN4</accession>
<dbReference type="EMBL" id="FZPD01000001">
    <property type="protein sequence ID" value="SNS59242.1"/>
    <property type="molecule type" value="Genomic_DNA"/>
</dbReference>
<keyword evidence="3" id="KW-1185">Reference proteome</keyword>
<name>A0A239FSN4_EKHLU</name>
<dbReference type="InterPro" id="IPR029044">
    <property type="entry name" value="Nucleotide-diphossugar_trans"/>
</dbReference>